<keyword evidence="8" id="KW-1185">Reference proteome</keyword>
<feature type="transmembrane region" description="Helical" evidence="6">
    <location>
        <begin position="358"/>
        <end position="380"/>
    </location>
</feature>
<keyword evidence="4 6" id="KW-1133">Transmembrane helix</keyword>
<evidence type="ECO:0000256" key="3">
    <source>
        <dbReference type="ARBA" id="ARBA00022692"/>
    </source>
</evidence>
<evidence type="ECO:0000313" key="7">
    <source>
        <dbReference type="EMBL" id="CCF83112.1"/>
    </source>
</evidence>
<dbReference type="PANTHER" id="PTHR42770">
    <property type="entry name" value="AMINO ACID TRANSPORTER-RELATED"/>
    <property type="match status" value="1"/>
</dbReference>
<dbReference type="EMBL" id="CAGS01000098">
    <property type="protein sequence ID" value="CCF83112.1"/>
    <property type="molecule type" value="Genomic_DNA"/>
</dbReference>
<feature type="transmembrane region" description="Helical" evidence="6">
    <location>
        <begin position="331"/>
        <end position="352"/>
    </location>
</feature>
<evidence type="ECO:0000256" key="5">
    <source>
        <dbReference type="ARBA" id="ARBA00023136"/>
    </source>
</evidence>
<feature type="transmembrane region" description="Helical" evidence="6">
    <location>
        <begin position="414"/>
        <end position="432"/>
    </location>
</feature>
<keyword evidence="5 6" id="KW-0472">Membrane</keyword>
<keyword evidence="3 6" id="KW-0812">Transmembrane</keyword>
<feature type="transmembrane region" description="Helical" evidence="6">
    <location>
        <begin position="83"/>
        <end position="108"/>
    </location>
</feature>
<feature type="transmembrane region" description="Helical" evidence="6">
    <location>
        <begin position="286"/>
        <end position="310"/>
    </location>
</feature>
<feature type="transmembrane region" description="Helical" evidence="6">
    <location>
        <begin position="46"/>
        <end position="71"/>
    </location>
</feature>
<gene>
    <name evidence="7" type="ORF">NITHO_1870004</name>
</gene>
<dbReference type="Pfam" id="PF13520">
    <property type="entry name" value="AA_permease_2"/>
    <property type="match status" value="1"/>
</dbReference>
<feature type="transmembrane region" description="Helical" evidence="6">
    <location>
        <begin position="128"/>
        <end position="146"/>
    </location>
</feature>
<accession>I4EEK0</accession>
<evidence type="ECO:0000256" key="6">
    <source>
        <dbReference type="SAM" id="Phobius"/>
    </source>
</evidence>
<name>I4EEK0_9BACT</name>
<feature type="transmembrane region" description="Helical" evidence="6">
    <location>
        <begin position="392"/>
        <end position="408"/>
    </location>
</feature>
<dbReference type="Gene3D" id="1.20.1740.10">
    <property type="entry name" value="Amino acid/polyamine transporter I"/>
    <property type="match status" value="1"/>
</dbReference>
<protein>
    <submittedName>
        <fullName evidence="7">Putative Amino acid permease</fullName>
    </submittedName>
</protein>
<organism evidence="7 8">
    <name type="scientific">Nitrolancea hollandica Lb</name>
    <dbReference type="NCBI Taxonomy" id="1129897"/>
    <lineage>
        <taxon>Bacteria</taxon>
        <taxon>Pseudomonadati</taxon>
        <taxon>Thermomicrobiota</taxon>
        <taxon>Thermomicrobia</taxon>
        <taxon>Sphaerobacterales</taxon>
        <taxon>Sphaerobacterineae</taxon>
        <taxon>Sphaerobacteraceae</taxon>
        <taxon>Nitrolancea</taxon>
    </lineage>
</organism>
<reference evidence="7 8" key="1">
    <citation type="journal article" date="2012" name="ISME J.">
        <title>Nitrification expanded: discovery, physiology and genomics of a nitrite-oxidizing bacterium from the phylum Chloroflexi.</title>
        <authorList>
            <person name="Sorokin D.Y."/>
            <person name="Lucker S."/>
            <person name="Vejmelkova D."/>
            <person name="Kostrikina N.A."/>
            <person name="Kleerebezem R."/>
            <person name="Rijpstra W.I."/>
            <person name="Damste J.S."/>
            <person name="Le Paslier D."/>
            <person name="Muyzer G."/>
            <person name="Wagner M."/>
            <person name="van Loosdrecht M.C."/>
            <person name="Daims H."/>
        </authorList>
    </citation>
    <scope>NUCLEOTIDE SEQUENCE [LARGE SCALE GENOMIC DNA]</scope>
    <source>
        <strain evidence="8">none</strain>
    </source>
</reference>
<comment type="subcellular location">
    <subcellularLocation>
        <location evidence="1">Cell membrane</location>
        <topology evidence="1">Multi-pass membrane protein</topology>
    </subcellularLocation>
</comment>
<feature type="transmembrane region" description="Helical" evidence="6">
    <location>
        <begin position="197"/>
        <end position="219"/>
    </location>
</feature>
<dbReference type="PANTHER" id="PTHR42770:SF7">
    <property type="entry name" value="MEMBRANE PROTEIN"/>
    <property type="match status" value="1"/>
</dbReference>
<dbReference type="GO" id="GO:0022857">
    <property type="term" value="F:transmembrane transporter activity"/>
    <property type="evidence" value="ECO:0007669"/>
    <property type="project" value="InterPro"/>
</dbReference>
<dbReference type="OrthoDB" id="178667at2"/>
<feature type="transmembrane region" description="Helical" evidence="6">
    <location>
        <begin position="158"/>
        <end position="177"/>
    </location>
</feature>
<keyword evidence="2" id="KW-1003">Cell membrane</keyword>
<comment type="caution">
    <text evidence="7">The sequence shown here is derived from an EMBL/GenBank/DDBJ whole genome shotgun (WGS) entry which is preliminary data.</text>
</comment>
<dbReference type="RefSeq" id="WP_008475905.1">
    <property type="nucleotide sequence ID" value="NZ_CAGS01000098.1"/>
</dbReference>
<evidence type="ECO:0000256" key="4">
    <source>
        <dbReference type="ARBA" id="ARBA00022989"/>
    </source>
</evidence>
<proteinExistence type="predicted"/>
<dbReference type="PIRSF" id="PIRSF006060">
    <property type="entry name" value="AA_transporter"/>
    <property type="match status" value="1"/>
</dbReference>
<dbReference type="Proteomes" id="UP000004221">
    <property type="component" value="Unassembled WGS sequence"/>
</dbReference>
<dbReference type="InterPro" id="IPR050367">
    <property type="entry name" value="APC_superfamily"/>
</dbReference>
<dbReference type="AlphaFoldDB" id="I4EEK0"/>
<evidence type="ECO:0000256" key="2">
    <source>
        <dbReference type="ARBA" id="ARBA00022475"/>
    </source>
</evidence>
<dbReference type="InterPro" id="IPR002293">
    <property type="entry name" value="AA/rel_permease1"/>
</dbReference>
<feature type="transmembrane region" description="Helical" evidence="6">
    <location>
        <begin position="12"/>
        <end position="40"/>
    </location>
</feature>
<evidence type="ECO:0000313" key="8">
    <source>
        <dbReference type="Proteomes" id="UP000004221"/>
    </source>
</evidence>
<feature type="transmembrane region" description="Helical" evidence="6">
    <location>
        <begin position="231"/>
        <end position="256"/>
    </location>
</feature>
<sequence>MTQARPGVRRQLGGFDFTLLVIGAVVGADIYIVGAVGAAYLGPAQLVAWLIGGVLAALIALSFVQCAFIYPKVGGSYAYAHEAFGPLVGFLTGWALYAGAWIGLSIFPQAFANYLVYFFPNLSRTDRLLVEVLLIAAVTIINLAGVRTSARVNDILTVARLLPILLLIGVAFAFVALRPHDAVQHLTPFAPLGMSRLGPAILIIFWAYAGFEMAVLPAAEVKQPRRTIPRGLVAGMIIVTAFYLLASFSTVVALPWPIVAASPRPLTDAFGAMLTAIGLPARSGQIVMSLGGLISIAGVYDVATLTVARLSYAMAADGVFPSAFRRIHPKFGTPSFGIVFQAVSALIVVQLVGITDLIAGSMFFLGLCYLLTALAALRLLQQFPDRALHVPALRWMLALGGLGGAYLSLQAPPWQIAVGTATILIGLGIFAWRGGGWQTIAEQLAGLKRIEQDRLPRVGQHQSWLLRFVRRQPRLKDWNR</sequence>
<evidence type="ECO:0000256" key="1">
    <source>
        <dbReference type="ARBA" id="ARBA00004651"/>
    </source>
</evidence>
<dbReference type="GO" id="GO:0005886">
    <property type="term" value="C:plasma membrane"/>
    <property type="evidence" value="ECO:0007669"/>
    <property type="project" value="UniProtKB-SubCell"/>
</dbReference>